<evidence type="ECO:0000256" key="1">
    <source>
        <dbReference type="ARBA" id="ARBA00022605"/>
    </source>
</evidence>
<reference evidence="7 11" key="4">
    <citation type="submission" date="2020-05" db="EMBL/GenBank/DDBJ databases">
        <authorList>
            <person name="Petersen J."/>
            <person name="Sayavedra L."/>
        </authorList>
    </citation>
    <scope>NUCLEOTIDE SEQUENCE [LARGE SCALE GENOMIC DNA]</scope>
    <source>
        <strain evidence="7">B thermophilus SOXS</strain>
    </source>
</reference>
<gene>
    <name evidence="8" type="ORF">BGC33_08220</name>
    <name evidence="6" type="ORF">MS2017_0033</name>
    <name evidence="7" type="ORF">THERMOS_216</name>
</gene>
<organism evidence="8 9">
    <name type="scientific">Bathymodiolus thermophilus thioautotrophic gill symbiont</name>
    <dbReference type="NCBI Taxonomy" id="2360"/>
    <lineage>
        <taxon>Bacteria</taxon>
        <taxon>Pseudomonadati</taxon>
        <taxon>Pseudomonadota</taxon>
        <taxon>Gammaproteobacteria</taxon>
        <taxon>sulfur-oxidizing symbionts</taxon>
    </lineage>
</organism>
<dbReference type="Gene3D" id="3.40.50.880">
    <property type="match status" value="1"/>
</dbReference>
<feature type="active site" evidence="4">
    <location>
        <position position="240"/>
    </location>
</feature>
<feature type="site" description="Important for acyl-CoA specificity" evidence="4">
    <location>
        <position position="115"/>
    </location>
</feature>
<dbReference type="Proteomes" id="UP000182798">
    <property type="component" value="Unassembled WGS sequence"/>
</dbReference>
<protein>
    <recommendedName>
        <fullName evidence="4">Probable acyltransferase</fullName>
        <ecNumber evidence="4">2.3.1.-</ecNumber>
    </recommendedName>
</protein>
<evidence type="ECO:0000313" key="11">
    <source>
        <dbReference type="Proteomes" id="UP000643672"/>
    </source>
</evidence>
<feature type="binding site" evidence="4">
    <location>
        <position position="167"/>
    </location>
    <ligand>
        <name>substrate</name>
    </ligand>
</feature>
<dbReference type="Proteomes" id="UP000643672">
    <property type="component" value="Unassembled WGS sequence"/>
</dbReference>
<evidence type="ECO:0000256" key="2">
    <source>
        <dbReference type="ARBA" id="ARBA00022679"/>
    </source>
</evidence>
<keyword evidence="1 4" id="KW-0028">Amino-acid biosynthesis</keyword>
<dbReference type="EMBL" id="CAESAQ020000017">
    <property type="protein sequence ID" value="CAB5495042.1"/>
    <property type="molecule type" value="Genomic_DNA"/>
</dbReference>
<dbReference type="HAMAP" id="MF_00295">
    <property type="entry name" value="MetA_acyltransf"/>
    <property type="match status" value="1"/>
</dbReference>
<reference evidence="9" key="1">
    <citation type="submission" date="2016-09" db="EMBL/GenBank/DDBJ databases">
        <title>Genome Sequence of Bathymodiolus thermophilus sulfur-oxidizing gill endosymbiont.</title>
        <authorList>
            <person name="Ponnudurai R."/>
            <person name="Kleiner M."/>
            <person name="Sayavedra L."/>
            <person name="Thuermer A."/>
            <person name="Felbeck H."/>
            <person name="Schlueter R."/>
            <person name="Schweder T."/>
            <person name="Markert S."/>
        </authorList>
    </citation>
    <scope>NUCLEOTIDE SEQUENCE [LARGE SCALE GENOMIC DNA]</scope>
    <source>
        <strain evidence="9">BAT/CrabSpa'14</strain>
    </source>
</reference>
<dbReference type="Proteomes" id="UP000278334">
    <property type="component" value="Chromosome"/>
</dbReference>
<evidence type="ECO:0000256" key="3">
    <source>
        <dbReference type="ARBA" id="ARBA00023315"/>
    </source>
</evidence>
<sequence length="352" mass="40352">MPLIAHSNLPSFQRLQQEGENILSKERANTQEIRELHIGLLNMMPDLALEATERQFFRLIGHSNQIAQFYLHPFTLSSIKRSEKAQAHVDQHYQSFDDIKTQGLDALIITGAHIEDADLEKAPFYEQLKEVIEWSYAHVTSTLCSCLATHAVLEFLYGQKRQPIGKKCWGVFPHQVLDRQHPLMNGVNTRFDVPHSRFNEISKAQFDAAGVKILVDSKIGAHLGVSADLLRIVFFQGHPEYDTISLLKEYKRDIIAYLQNTRDDYPPFPEHYLTQQNQAILNEYKTKLLAQTFTLADFPEQLISKTLNNTWGNATNVIINNWIGCVYQVTHKDINKPFMDGINPNDPLNLKQ</sequence>
<evidence type="ECO:0000313" key="7">
    <source>
        <dbReference type="EMBL" id="CAB5495042.1"/>
    </source>
</evidence>
<evidence type="ECO:0000313" key="9">
    <source>
        <dbReference type="Proteomes" id="UP000182798"/>
    </source>
</evidence>
<dbReference type="Pfam" id="PF04204">
    <property type="entry name" value="HTS"/>
    <property type="match status" value="1"/>
</dbReference>
<dbReference type="GO" id="GO:0008899">
    <property type="term" value="F:homoserine O-succinyltransferase activity"/>
    <property type="evidence" value="ECO:0007669"/>
    <property type="project" value="TreeGrafter"/>
</dbReference>
<dbReference type="AlphaFoldDB" id="A0A1J5U5Y6"/>
<dbReference type="NCBIfam" id="NF003776">
    <property type="entry name" value="PRK05368.1-3"/>
    <property type="match status" value="1"/>
</dbReference>
<dbReference type="OrthoDB" id="9772423at2"/>
<dbReference type="SUPFAM" id="SSF52317">
    <property type="entry name" value="Class I glutamine amidotransferase-like"/>
    <property type="match status" value="1"/>
</dbReference>
<dbReference type="PIRSF" id="PIRSF000450">
    <property type="entry name" value="H_ser_succinyltr"/>
    <property type="match status" value="1"/>
</dbReference>
<dbReference type="PANTHER" id="PTHR20919:SF0">
    <property type="entry name" value="HOMOSERINE O-SUCCINYLTRANSFERASE"/>
    <property type="match status" value="1"/>
</dbReference>
<evidence type="ECO:0000313" key="6">
    <source>
        <dbReference type="EMBL" id="AYQ55803.1"/>
    </source>
</evidence>
<reference evidence="6 10" key="3">
    <citation type="submission" date="2017-11" db="EMBL/GenBank/DDBJ databases">
        <title>Genome sequence of the bacterial symbiont EPR9N from a vent mussel Bathymodiolus thermophilus.</title>
        <authorList>
            <person name="Won Y.-J."/>
        </authorList>
    </citation>
    <scope>NUCLEOTIDE SEQUENCE [LARGE SCALE GENOMIC DNA]</scope>
    <source>
        <strain evidence="6 10">EPR9N</strain>
    </source>
</reference>
<keyword evidence="3 4" id="KW-0012">Acyltransferase</keyword>
<evidence type="ECO:0000256" key="5">
    <source>
        <dbReference type="PIRSR" id="PIRSR000450-1"/>
    </source>
</evidence>
<dbReference type="RefSeq" id="WP_071565273.1">
    <property type="nucleotide sequence ID" value="NZ_CAESAQ020000017.1"/>
</dbReference>
<comment type="caution">
    <text evidence="4">Lacks conserved residue(s) required for the propagation of feature annotation.</text>
</comment>
<feature type="site" description="Important for acyl-CoA specificity" evidence="4">
    <location>
        <position position="147"/>
    </location>
</feature>
<dbReference type="InterPro" id="IPR029062">
    <property type="entry name" value="Class_I_gatase-like"/>
</dbReference>
<reference evidence="8" key="2">
    <citation type="journal article" date="2017" name="Stand. Genomic Sci.">
        <title>Genome sequence of the sulfur-oxidizing Bathymodiolus thermophilus gill endosymbiont.</title>
        <authorList>
            <person name="Ponnudurai R."/>
            <person name="Sayavedra L."/>
            <person name="Kleiner M."/>
            <person name="Heiden S.E."/>
            <person name="Thurmer A."/>
            <person name="Felbeck H."/>
            <person name="Schluter R."/>
            <person name="Sievert S.M."/>
            <person name="Daniel R."/>
            <person name="Schweder T."/>
            <person name="Markert S."/>
        </authorList>
    </citation>
    <scope>NUCLEOTIDE SEQUENCE</scope>
    <source>
        <strain evidence="8">BAT/CrabSpa'14</strain>
    </source>
</reference>
<feature type="binding site" evidence="4">
    <location>
        <position position="252"/>
    </location>
    <ligand>
        <name>substrate</name>
    </ligand>
</feature>
<feature type="active site" description="Proton acceptor" evidence="4">
    <location>
        <position position="238"/>
    </location>
</feature>
<comment type="subcellular location">
    <subcellularLocation>
        <location evidence="4">Cytoplasm</location>
    </subcellularLocation>
</comment>
<dbReference type="GO" id="GO:0008652">
    <property type="term" value="P:amino acid biosynthetic process"/>
    <property type="evidence" value="ECO:0007669"/>
    <property type="project" value="UniProtKB-KW"/>
</dbReference>
<comment type="similarity">
    <text evidence="4">Belongs to the MetA family.</text>
</comment>
<keyword evidence="2 4" id="KW-0808">Transferase</keyword>
<proteinExistence type="inferred from homology"/>
<evidence type="ECO:0000256" key="4">
    <source>
        <dbReference type="HAMAP-Rule" id="MF_00295"/>
    </source>
</evidence>
<dbReference type="EC" id="2.3.1.-" evidence="4"/>
<keyword evidence="4" id="KW-0963">Cytoplasm</keyword>
<dbReference type="GO" id="GO:0005737">
    <property type="term" value="C:cytoplasm"/>
    <property type="evidence" value="ECO:0007669"/>
    <property type="project" value="UniProtKB-SubCell"/>
</dbReference>
<evidence type="ECO:0000313" key="8">
    <source>
        <dbReference type="EMBL" id="OIR23809.1"/>
    </source>
</evidence>
<name>A0A1J5U5Y6_9GAMM</name>
<dbReference type="InterPro" id="IPR033752">
    <property type="entry name" value="MetA_family"/>
</dbReference>
<evidence type="ECO:0000313" key="10">
    <source>
        <dbReference type="Proteomes" id="UP000278334"/>
    </source>
</evidence>
<keyword evidence="11" id="KW-1185">Reference proteome</keyword>
<dbReference type="KEGG" id="bthg:MS2017_0033"/>
<accession>A0A1J5U5Y6</accession>
<feature type="binding site" evidence="4">
    <location>
        <position position="196"/>
    </location>
    <ligand>
        <name>substrate</name>
    </ligand>
</feature>
<feature type="active site" description="Acyl-thioester intermediate" evidence="4 5">
    <location>
        <position position="146"/>
    </location>
</feature>
<dbReference type="EMBL" id="MIQH01001105">
    <property type="protein sequence ID" value="OIR23809.1"/>
    <property type="molecule type" value="Genomic_DNA"/>
</dbReference>
<dbReference type="EMBL" id="CP024634">
    <property type="protein sequence ID" value="AYQ55803.1"/>
    <property type="molecule type" value="Genomic_DNA"/>
</dbReference>
<feature type="site" description="Important for substrate specificity" evidence="4">
    <location>
        <position position="196"/>
    </location>
</feature>
<dbReference type="CDD" id="cd03131">
    <property type="entry name" value="GATase1_HTS"/>
    <property type="match status" value="1"/>
</dbReference>
<dbReference type="PANTHER" id="PTHR20919">
    <property type="entry name" value="HOMOSERINE O-SUCCINYLTRANSFERASE"/>
    <property type="match status" value="1"/>
</dbReference>